<feature type="non-terminal residue" evidence="2">
    <location>
        <position position="1"/>
    </location>
</feature>
<proteinExistence type="predicted"/>
<feature type="compositionally biased region" description="Low complexity" evidence="1">
    <location>
        <begin position="116"/>
        <end position="127"/>
    </location>
</feature>
<dbReference type="Proteomes" id="UP000800035">
    <property type="component" value="Unassembled WGS sequence"/>
</dbReference>
<evidence type="ECO:0000256" key="1">
    <source>
        <dbReference type="SAM" id="MobiDB-lite"/>
    </source>
</evidence>
<gene>
    <name evidence="2" type="ORF">CC80DRAFT_571198</name>
</gene>
<name>A0A6A5TKZ3_9PLEO</name>
<reference evidence="2" key="1">
    <citation type="journal article" date="2020" name="Stud. Mycol.">
        <title>101 Dothideomycetes genomes: a test case for predicting lifestyles and emergence of pathogens.</title>
        <authorList>
            <person name="Haridas S."/>
            <person name="Albert R."/>
            <person name="Binder M."/>
            <person name="Bloem J."/>
            <person name="Labutti K."/>
            <person name="Salamov A."/>
            <person name="Andreopoulos B."/>
            <person name="Baker S."/>
            <person name="Barry K."/>
            <person name="Bills G."/>
            <person name="Bluhm B."/>
            <person name="Cannon C."/>
            <person name="Castanera R."/>
            <person name="Culley D."/>
            <person name="Daum C."/>
            <person name="Ezra D."/>
            <person name="Gonzalez J."/>
            <person name="Henrissat B."/>
            <person name="Kuo A."/>
            <person name="Liang C."/>
            <person name="Lipzen A."/>
            <person name="Lutzoni F."/>
            <person name="Magnuson J."/>
            <person name="Mondo S."/>
            <person name="Nolan M."/>
            <person name="Ohm R."/>
            <person name="Pangilinan J."/>
            <person name="Park H.-J."/>
            <person name="Ramirez L."/>
            <person name="Alfaro M."/>
            <person name="Sun H."/>
            <person name="Tritt A."/>
            <person name="Yoshinaga Y."/>
            <person name="Zwiers L.-H."/>
            <person name="Turgeon B."/>
            <person name="Goodwin S."/>
            <person name="Spatafora J."/>
            <person name="Crous P."/>
            <person name="Grigoriev I."/>
        </authorList>
    </citation>
    <scope>NUCLEOTIDE SEQUENCE</scope>
    <source>
        <strain evidence="2">CBS 675.92</strain>
    </source>
</reference>
<evidence type="ECO:0000313" key="3">
    <source>
        <dbReference type="Proteomes" id="UP000800035"/>
    </source>
</evidence>
<feature type="region of interest" description="Disordered" evidence="1">
    <location>
        <begin position="110"/>
        <end position="135"/>
    </location>
</feature>
<organism evidence="2 3">
    <name type="scientific">Byssothecium circinans</name>
    <dbReference type="NCBI Taxonomy" id="147558"/>
    <lineage>
        <taxon>Eukaryota</taxon>
        <taxon>Fungi</taxon>
        <taxon>Dikarya</taxon>
        <taxon>Ascomycota</taxon>
        <taxon>Pezizomycotina</taxon>
        <taxon>Dothideomycetes</taxon>
        <taxon>Pleosporomycetidae</taxon>
        <taxon>Pleosporales</taxon>
        <taxon>Massarineae</taxon>
        <taxon>Massarinaceae</taxon>
        <taxon>Byssothecium</taxon>
    </lineage>
</organism>
<keyword evidence="3" id="KW-1185">Reference proteome</keyword>
<evidence type="ECO:0000313" key="2">
    <source>
        <dbReference type="EMBL" id="KAF1952864.1"/>
    </source>
</evidence>
<dbReference type="EMBL" id="ML977007">
    <property type="protein sequence ID" value="KAF1952864.1"/>
    <property type="molecule type" value="Genomic_DNA"/>
</dbReference>
<sequence>AFSPLFVLSPESHTCYIFDYPTITQRGSISCRSLSFVSFTKHGQTLDIAVRLSISGPICPLRLTYGRMSSPKVSVLDSAEDSSSPMPCTAEDFFWESTNLIAMQSNEAMTEPINGTSTPNTPLSNSSEDTSPPLSTTPDDFFVHIIGLLTMEGDLGAIPDSSHMTQTALRQLITALAEGFKLRPESVGGDLLDTGTAIGRLLEGDDTATEYLAERKGDDGLEFFIELAETLVHWENKEKGYDEDWFAILQAIAPMLENKSAMPLSEHQPSDAGSDGLEEDTLRFLRHNIDDREFECRRTDRSRKKARIETIDMVERAQNAPLEDAEARGEVRIGMDLRIKTTTSTEPTRISHRKDSLHDEPHGMKRPWDAMDKHDEASLPLRRIEGL</sequence>
<protein>
    <submittedName>
        <fullName evidence="2">Uncharacterized protein</fullName>
    </submittedName>
</protein>
<feature type="compositionally biased region" description="Basic and acidic residues" evidence="1">
    <location>
        <begin position="353"/>
        <end position="373"/>
    </location>
</feature>
<dbReference type="AlphaFoldDB" id="A0A6A5TKZ3"/>
<feature type="region of interest" description="Disordered" evidence="1">
    <location>
        <begin position="343"/>
        <end position="373"/>
    </location>
</feature>
<accession>A0A6A5TKZ3</accession>